<evidence type="ECO:0008006" key="4">
    <source>
        <dbReference type="Google" id="ProtNLM"/>
    </source>
</evidence>
<name>A0A7Y6F3K2_9ACTN</name>
<accession>A0A7Y6F3K2</accession>
<gene>
    <name evidence="2" type="ORF">G6W59_23405</name>
</gene>
<dbReference type="Proteomes" id="UP000540128">
    <property type="component" value="Unassembled WGS sequence"/>
</dbReference>
<feature type="transmembrane region" description="Helical" evidence="1">
    <location>
        <begin position="43"/>
        <end position="63"/>
    </location>
</feature>
<sequence>MIALVRCTAATLLHSQRHLAPVLLFTGVLTVLTVNGRGPLPSAYASSAGALFLCATWLTVVVTGLGDPARRAILAVSAGGAWKVLLASVATALACCTALMVPGLLLPLWTGSYEVTPAGLLIGVVAQATAALAGCAVGVLCSPQVVPRPGYALAAALALVLAALFTQGLPPVNRLLHLLSAEAGPGALLAPVGGQLAVAVVLLAGATGVAHQVGVRRG</sequence>
<organism evidence="2 3">
    <name type="scientific">Streptomyces odorifer</name>
    <dbReference type="NCBI Taxonomy" id="53450"/>
    <lineage>
        <taxon>Bacteria</taxon>
        <taxon>Bacillati</taxon>
        <taxon>Actinomycetota</taxon>
        <taxon>Actinomycetes</taxon>
        <taxon>Kitasatosporales</taxon>
        <taxon>Streptomycetaceae</taxon>
        <taxon>Streptomyces</taxon>
        <taxon>Streptomyces albidoflavus group</taxon>
    </lineage>
</organism>
<proteinExistence type="predicted"/>
<evidence type="ECO:0000313" key="3">
    <source>
        <dbReference type="Proteomes" id="UP000540128"/>
    </source>
</evidence>
<comment type="caution">
    <text evidence="2">The sequence shown here is derived from an EMBL/GenBank/DDBJ whole genome shotgun (WGS) entry which is preliminary data.</text>
</comment>
<keyword evidence="1" id="KW-0812">Transmembrane</keyword>
<dbReference type="AlphaFoldDB" id="A0A7Y6F3K2"/>
<evidence type="ECO:0000256" key="1">
    <source>
        <dbReference type="SAM" id="Phobius"/>
    </source>
</evidence>
<feature type="transmembrane region" description="Helical" evidence="1">
    <location>
        <begin position="151"/>
        <end position="169"/>
    </location>
</feature>
<feature type="transmembrane region" description="Helical" evidence="1">
    <location>
        <begin position="118"/>
        <end position="139"/>
    </location>
</feature>
<feature type="transmembrane region" description="Helical" evidence="1">
    <location>
        <begin position="84"/>
        <end position="106"/>
    </location>
</feature>
<dbReference type="RefSeq" id="WP_175458618.1">
    <property type="nucleotide sequence ID" value="NZ_JAANNT010000023.1"/>
</dbReference>
<reference evidence="2 3" key="1">
    <citation type="submission" date="2020-03" db="EMBL/GenBank/DDBJ databases">
        <title>Complete genome sequence of sixteen Streptomyces strains facilitates identification of candidate genes involved in plant growth-promotion in grain legumes and cereals.</title>
        <authorList>
            <person name="Gopalakrishnan S."/>
            <person name="Thakur V."/>
            <person name="Saxena R."/>
            <person name="Vadlamudi S."/>
            <person name="Purohit S."/>
            <person name="Kumar V."/>
            <person name="Rathore A."/>
            <person name="Chitikineni A."/>
            <person name="Varshney R.K."/>
        </authorList>
    </citation>
    <scope>NUCLEOTIDE SEQUENCE [LARGE SCALE GENOMIC DNA]</scope>
    <source>
        <strain evidence="2 3">KAI-180</strain>
    </source>
</reference>
<keyword evidence="1" id="KW-0472">Membrane</keyword>
<protein>
    <recommendedName>
        <fullName evidence="4">ABC transporter</fullName>
    </recommendedName>
</protein>
<keyword evidence="1" id="KW-1133">Transmembrane helix</keyword>
<keyword evidence="3" id="KW-1185">Reference proteome</keyword>
<evidence type="ECO:0000313" key="2">
    <source>
        <dbReference type="EMBL" id="NUV31212.1"/>
    </source>
</evidence>
<feature type="transmembrane region" description="Helical" evidence="1">
    <location>
        <begin position="189"/>
        <end position="210"/>
    </location>
</feature>
<dbReference type="EMBL" id="JAANNT010000023">
    <property type="protein sequence ID" value="NUV31212.1"/>
    <property type="molecule type" value="Genomic_DNA"/>
</dbReference>